<dbReference type="EMBL" id="JACHBX010000001">
    <property type="protein sequence ID" value="MBB6133033.1"/>
    <property type="molecule type" value="Genomic_DNA"/>
</dbReference>
<sequence length="74" mass="7959">MRPVTYWIGQFLLAAGTMFLLLAAVDLMRGDSLAATWPATLGWSAAAAAIFVGSRWRQASRGIACAVCKDEQAR</sequence>
<gene>
    <name evidence="2" type="ORF">HD842_001144</name>
</gene>
<reference evidence="2 3" key="1">
    <citation type="submission" date="2020-08" db="EMBL/GenBank/DDBJ databases">
        <title>The Agave Microbiome: Exploring the role of microbial communities in plant adaptations to desert environments.</title>
        <authorList>
            <person name="Partida-Martinez L.P."/>
        </authorList>
    </citation>
    <scope>NUCLEOTIDE SEQUENCE [LARGE SCALE GENOMIC DNA]</scope>
    <source>
        <strain evidence="2 3">AT3.2</strain>
    </source>
</reference>
<keyword evidence="3" id="KW-1185">Reference proteome</keyword>
<keyword evidence="1" id="KW-1133">Transmembrane helix</keyword>
<keyword evidence="1" id="KW-0472">Membrane</keyword>
<proteinExistence type="predicted"/>
<organism evidence="2 3">
    <name type="scientific">Massilia aurea</name>
    <dbReference type="NCBI Taxonomy" id="373040"/>
    <lineage>
        <taxon>Bacteria</taxon>
        <taxon>Pseudomonadati</taxon>
        <taxon>Pseudomonadota</taxon>
        <taxon>Betaproteobacteria</taxon>
        <taxon>Burkholderiales</taxon>
        <taxon>Oxalobacteraceae</taxon>
        <taxon>Telluria group</taxon>
        <taxon>Massilia</taxon>
    </lineage>
</organism>
<accession>A0A7X0CCV2</accession>
<dbReference type="RefSeq" id="WP_183552108.1">
    <property type="nucleotide sequence ID" value="NZ_JACHBX010000001.1"/>
</dbReference>
<dbReference type="Proteomes" id="UP000540787">
    <property type="component" value="Unassembled WGS sequence"/>
</dbReference>
<dbReference type="AlphaFoldDB" id="A0A7X0CCV2"/>
<protein>
    <submittedName>
        <fullName evidence="2">Multisubunit Na+/H+ antiporter MnhG subunit</fullName>
    </submittedName>
</protein>
<evidence type="ECO:0000313" key="3">
    <source>
        <dbReference type="Proteomes" id="UP000540787"/>
    </source>
</evidence>
<keyword evidence="1" id="KW-0812">Transmembrane</keyword>
<evidence type="ECO:0000256" key="1">
    <source>
        <dbReference type="SAM" id="Phobius"/>
    </source>
</evidence>
<feature type="transmembrane region" description="Helical" evidence="1">
    <location>
        <begin position="34"/>
        <end position="53"/>
    </location>
</feature>
<name>A0A7X0CCV2_9BURK</name>
<evidence type="ECO:0000313" key="2">
    <source>
        <dbReference type="EMBL" id="MBB6133033.1"/>
    </source>
</evidence>
<feature type="transmembrane region" description="Helical" evidence="1">
    <location>
        <begin position="7"/>
        <end position="28"/>
    </location>
</feature>
<comment type="caution">
    <text evidence="2">The sequence shown here is derived from an EMBL/GenBank/DDBJ whole genome shotgun (WGS) entry which is preliminary data.</text>
</comment>